<gene>
    <name evidence="2" type="ORF">ACFO5U_05145</name>
</gene>
<keyword evidence="3" id="KW-1185">Reference proteome</keyword>
<reference evidence="3" key="1">
    <citation type="journal article" date="2019" name="Int. J. Syst. Evol. Microbiol.">
        <title>The Global Catalogue of Microorganisms (GCM) 10K type strain sequencing project: providing services to taxonomists for standard genome sequencing and annotation.</title>
        <authorList>
            <consortium name="The Broad Institute Genomics Platform"/>
            <consortium name="The Broad Institute Genome Sequencing Center for Infectious Disease"/>
            <person name="Wu L."/>
            <person name="Ma J."/>
        </authorList>
    </citation>
    <scope>NUCLEOTIDE SEQUENCE [LARGE SCALE GENOMIC DNA]</scope>
    <source>
        <strain evidence="3">CGMCC 1.12151</strain>
    </source>
</reference>
<dbReference type="InterPro" id="IPR008841">
    <property type="entry name" value="Siphovirus-type_tail_N"/>
</dbReference>
<evidence type="ECO:0000259" key="1">
    <source>
        <dbReference type="Pfam" id="PF05709"/>
    </source>
</evidence>
<dbReference type="Pfam" id="PF05709">
    <property type="entry name" value="Sipho_tail"/>
    <property type="match status" value="1"/>
</dbReference>
<dbReference type="RefSeq" id="WP_377277278.1">
    <property type="nucleotide sequence ID" value="NZ_JBHSGL010000005.1"/>
</dbReference>
<dbReference type="EMBL" id="JBHSGL010000005">
    <property type="protein sequence ID" value="MFC4712227.1"/>
    <property type="molecule type" value="Genomic_DNA"/>
</dbReference>
<proteinExistence type="predicted"/>
<protein>
    <submittedName>
        <fullName evidence="2">Phage tail domain-containing protein</fullName>
    </submittedName>
</protein>
<comment type="caution">
    <text evidence="2">The sequence shown here is derived from an EMBL/GenBank/DDBJ whole genome shotgun (WGS) entry which is preliminary data.</text>
</comment>
<dbReference type="Proteomes" id="UP001595932">
    <property type="component" value="Unassembled WGS sequence"/>
</dbReference>
<sequence>MKVRLYDPNMNEIILRGVTWLEITPEPVTAERYTEKVYNGDVPLGKSTNSRLINARLKYESVDYLGYKLMRNELYSIFNPIKDMWAVDEEVPGIMWKVDVEDFDIERINGRIGLVNLVFYSATTYARSIGTSLDAFTYDSGLWGYGMGLQGEASTQNYIHSSANFSIFNPSNVEVDPREHELKITLRSISATGSDIRVRNTTSDEVWRYQGPFNVGDIITIDGVITKRNGTNAVGFTGPTFSLISLVEGNNAITISGISGGFEITFEFPFLYV</sequence>
<accession>A0ABV9M8T5</accession>
<organism evidence="2 3">
    <name type="scientific">Planococcus dechangensis</name>
    <dbReference type="NCBI Taxonomy" id="1176255"/>
    <lineage>
        <taxon>Bacteria</taxon>
        <taxon>Bacillati</taxon>
        <taxon>Bacillota</taxon>
        <taxon>Bacilli</taxon>
        <taxon>Bacillales</taxon>
        <taxon>Caryophanaceae</taxon>
        <taxon>Planococcus</taxon>
    </lineage>
</organism>
<evidence type="ECO:0000313" key="2">
    <source>
        <dbReference type="EMBL" id="MFC4712227.1"/>
    </source>
</evidence>
<name>A0ABV9M8T5_9BACL</name>
<evidence type="ECO:0000313" key="3">
    <source>
        <dbReference type="Proteomes" id="UP001595932"/>
    </source>
</evidence>
<feature type="domain" description="Siphovirus-type tail component RIFT-related" evidence="1">
    <location>
        <begin position="38"/>
        <end position="120"/>
    </location>
</feature>